<evidence type="ECO:0000256" key="4">
    <source>
        <dbReference type="PROSITE-ProRule" id="PRU00335"/>
    </source>
</evidence>
<dbReference type="SUPFAM" id="SSF48498">
    <property type="entry name" value="Tetracyclin repressor-like, C-terminal domain"/>
    <property type="match status" value="1"/>
</dbReference>
<gene>
    <name evidence="6" type="ORF">SAMN06265219_10956</name>
</gene>
<dbReference type="InterPro" id="IPR036271">
    <property type="entry name" value="Tet_transcr_reg_TetR-rel_C_sf"/>
</dbReference>
<protein>
    <submittedName>
        <fullName evidence="6">Transcriptional regulator, TetR family</fullName>
    </submittedName>
</protein>
<evidence type="ECO:0000313" key="7">
    <source>
        <dbReference type="Proteomes" id="UP000317557"/>
    </source>
</evidence>
<dbReference type="InterPro" id="IPR009057">
    <property type="entry name" value="Homeodomain-like_sf"/>
</dbReference>
<dbReference type="AlphaFoldDB" id="A0A521DT52"/>
<dbReference type="Pfam" id="PF00440">
    <property type="entry name" value="TetR_N"/>
    <property type="match status" value="1"/>
</dbReference>
<keyword evidence="7" id="KW-1185">Reference proteome</keyword>
<evidence type="ECO:0000256" key="2">
    <source>
        <dbReference type="ARBA" id="ARBA00023125"/>
    </source>
</evidence>
<dbReference type="InterPro" id="IPR011075">
    <property type="entry name" value="TetR_C"/>
</dbReference>
<organism evidence="6 7">
    <name type="scientific">Gracilimonas mengyeensis</name>
    <dbReference type="NCBI Taxonomy" id="1302730"/>
    <lineage>
        <taxon>Bacteria</taxon>
        <taxon>Pseudomonadati</taxon>
        <taxon>Balneolota</taxon>
        <taxon>Balneolia</taxon>
        <taxon>Balneolales</taxon>
        <taxon>Balneolaceae</taxon>
        <taxon>Gracilimonas</taxon>
    </lineage>
</organism>
<evidence type="ECO:0000259" key="5">
    <source>
        <dbReference type="PROSITE" id="PS50977"/>
    </source>
</evidence>
<dbReference type="Gene3D" id="1.10.10.60">
    <property type="entry name" value="Homeodomain-like"/>
    <property type="match status" value="1"/>
</dbReference>
<dbReference type="PANTHER" id="PTHR47506">
    <property type="entry name" value="TRANSCRIPTIONAL REGULATORY PROTEIN"/>
    <property type="match status" value="1"/>
</dbReference>
<dbReference type="EMBL" id="FXTP01000009">
    <property type="protein sequence ID" value="SMO74291.1"/>
    <property type="molecule type" value="Genomic_DNA"/>
</dbReference>
<feature type="domain" description="HTH tetR-type" evidence="5">
    <location>
        <begin position="35"/>
        <end position="95"/>
    </location>
</feature>
<dbReference type="GO" id="GO:0003677">
    <property type="term" value="F:DNA binding"/>
    <property type="evidence" value="ECO:0007669"/>
    <property type="project" value="UniProtKB-UniRule"/>
</dbReference>
<name>A0A521DT52_9BACT</name>
<keyword evidence="3" id="KW-0804">Transcription</keyword>
<accession>A0A521DT52</accession>
<dbReference type="Pfam" id="PF16925">
    <property type="entry name" value="TetR_C_13"/>
    <property type="match status" value="1"/>
</dbReference>
<evidence type="ECO:0000256" key="1">
    <source>
        <dbReference type="ARBA" id="ARBA00023015"/>
    </source>
</evidence>
<dbReference type="InterPro" id="IPR001647">
    <property type="entry name" value="HTH_TetR"/>
</dbReference>
<feature type="DNA-binding region" description="H-T-H motif" evidence="4">
    <location>
        <begin position="58"/>
        <end position="77"/>
    </location>
</feature>
<keyword evidence="2 4" id="KW-0238">DNA-binding</keyword>
<evidence type="ECO:0000313" key="6">
    <source>
        <dbReference type="EMBL" id="SMO74291.1"/>
    </source>
</evidence>
<evidence type="ECO:0000256" key="3">
    <source>
        <dbReference type="ARBA" id="ARBA00023163"/>
    </source>
</evidence>
<reference evidence="6 7" key="1">
    <citation type="submission" date="2017-05" db="EMBL/GenBank/DDBJ databases">
        <authorList>
            <person name="Varghese N."/>
            <person name="Submissions S."/>
        </authorList>
    </citation>
    <scope>NUCLEOTIDE SEQUENCE [LARGE SCALE GENOMIC DNA]</scope>
    <source>
        <strain evidence="6 7">DSM 21985</strain>
    </source>
</reference>
<proteinExistence type="predicted"/>
<dbReference type="PROSITE" id="PS50977">
    <property type="entry name" value="HTH_TETR_2"/>
    <property type="match status" value="1"/>
</dbReference>
<dbReference type="PRINTS" id="PR00455">
    <property type="entry name" value="HTHTETR"/>
</dbReference>
<dbReference type="Proteomes" id="UP000317557">
    <property type="component" value="Unassembled WGS sequence"/>
</dbReference>
<dbReference type="PANTHER" id="PTHR47506:SF1">
    <property type="entry name" value="HTH-TYPE TRANSCRIPTIONAL REGULATOR YJDC"/>
    <property type="match status" value="1"/>
</dbReference>
<dbReference type="SUPFAM" id="SSF46689">
    <property type="entry name" value="Homeodomain-like"/>
    <property type="match status" value="1"/>
</dbReference>
<sequence length="222" mass="25680">MDDFSPHFGTKIPISYICGGINSSHKYFIMARTKEFDEQEVLTKAMTLFWKQGYAATSVQDLVSHLGINRASLYSTFGDKEKLFKKAFEHYHRSNFERVNQFFQNHPDPKEGFNKLFEMAVDESVNDQDMKGCFAVNTTTELVPGNKEMQMVLKGNRKQVENLFYDYLKKGQEAGHITTDKNLKSLAFLLFTFYNGLRVVCKTEPDREELMQSVYTELSLLD</sequence>
<dbReference type="Gene3D" id="1.10.357.10">
    <property type="entry name" value="Tetracycline Repressor, domain 2"/>
    <property type="match status" value="1"/>
</dbReference>
<keyword evidence="1" id="KW-0805">Transcription regulation</keyword>